<dbReference type="PROSITE" id="PS01224">
    <property type="entry name" value="ARGC"/>
    <property type="match status" value="1"/>
</dbReference>
<dbReference type="SMART" id="SM00859">
    <property type="entry name" value="Semialdhyde_dh"/>
    <property type="match status" value="1"/>
</dbReference>
<dbReference type="UniPathway" id="UPA00068">
    <property type="reaction ID" value="UER00108"/>
</dbReference>
<keyword evidence="7" id="KW-0963">Cytoplasm</keyword>
<evidence type="ECO:0000256" key="8">
    <source>
        <dbReference type="PROSITE-ProRule" id="PRU10010"/>
    </source>
</evidence>
<dbReference type="EC" id="1.2.1.38" evidence="7"/>
<evidence type="ECO:0000259" key="9">
    <source>
        <dbReference type="SMART" id="SM00859"/>
    </source>
</evidence>
<dbReference type="RefSeq" id="WP_133795732.1">
    <property type="nucleotide sequence ID" value="NZ_SOCA01000004.1"/>
</dbReference>
<evidence type="ECO:0000256" key="4">
    <source>
        <dbReference type="ARBA" id="ARBA00022857"/>
    </source>
</evidence>
<dbReference type="SUPFAM" id="SSF55347">
    <property type="entry name" value="Glyceraldehyde-3-phosphate dehydrogenase-like, C-terminal domain"/>
    <property type="match status" value="1"/>
</dbReference>
<dbReference type="HAMAP" id="MF_00150">
    <property type="entry name" value="ArgC_type1"/>
    <property type="match status" value="1"/>
</dbReference>
<dbReference type="OrthoDB" id="9801289at2"/>
<dbReference type="CDD" id="cd17895">
    <property type="entry name" value="AGPR_1_N"/>
    <property type="match status" value="1"/>
</dbReference>
<dbReference type="GO" id="GO:0070401">
    <property type="term" value="F:NADP+ binding"/>
    <property type="evidence" value="ECO:0007669"/>
    <property type="project" value="InterPro"/>
</dbReference>
<comment type="subcellular location">
    <subcellularLocation>
        <location evidence="7">Cytoplasm</location>
    </subcellularLocation>
</comment>
<sequence>MSQKVKVAVLGASGYSGIELLRLLLRHPHATLVAVTSRTLAGKALSDEFPRFRQVGVSDTLTFTAPDVASLKQSGAEIAFLALPHGVSVEYAKPLLEAGIKVIDLSADFRLRSAEVYKEFYAHEHPAPELLDEAVYALPEIRAEEIKKARLIACPGCYPTSILLPLIPLLKAGLLAEDPLAVSSMSGASGAGRNASIPLLFCEVQNSLRSYSVPQHRHLSEVGQELSLAAGMPVKLSFVPHLVPVYAGICTTTFATPKEGVTVEQVEAVLKEAYADQPFIRLLGKNQSPDTKHVMGTNFVDIGWALDARAGRLILMSAEDNIGKGASSQAIQNMNLVCGFDPAAGLMSV</sequence>
<evidence type="ECO:0000256" key="5">
    <source>
        <dbReference type="ARBA" id="ARBA00023002"/>
    </source>
</evidence>
<evidence type="ECO:0000256" key="2">
    <source>
        <dbReference type="ARBA" id="ARBA00022571"/>
    </source>
</evidence>
<comment type="similarity">
    <text evidence="7">Belongs to the NAGSA dehydrogenase family. Type 1 subfamily.</text>
</comment>
<gene>
    <name evidence="7" type="primary">argC</name>
    <name evidence="10" type="ORF">EI77_02680</name>
</gene>
<organism evidence="10 11">
    <name type="scientific">Prosthecobacter fusiformis</name>
    <dbReference type="NCBI Taxonomy" id="48464"/>
    <lineage>
        <taxon>Bacteria</taxon>
        <taxon>Pseudomonadati</taxon>
        <taxon>Verrucomicrobiota</taxon>
        <taxon>Verrucomicrobiia</taxon>
        <taxon>Verrucomicrobiales</taxon>
        <taxon>Verrucomicrobiaceae</taxon>
        <taxon>Prosthecobacter</taxon>
    </lineage>
</organism>
<proteinExistence type="inferred from homology"/>
<evidence type="ECO:0000313" key="11">
    <source>
        <dbReference type="Proteomes" id="UP000295662"/>
    </source>
</evidence>
<name>A0A4R7RXN0_9BACT</name>
<dbReference type="Pfam" id="PF01118">
    <property type="entry name" value="Semialdhyde_dh"/>
    <property type="match status" value="1"/>
</dbReference>
<dbReference type="Pfam" id="PF22698">
    <property type="entry name" value="Semialdhyde_dhC_1"/>
    <property type="match status" value="1"/>
</dbReference>
<dbReference type="InterPro" id="IPR000706">
    <property type="entry name" value="AGPR_type-1"/>
</dbReference>
<dbReference type="GO" id="GO:0051287">
    <property type="term" value="F:NAD binding"/>
    <property type="evidence" value="ECO:0007669"/>
    <property type="project" value="InterPro"/>
</dbReference>
<accession>A0A4R7RXN0</accession>
<dbReference type="FunFam" id="3.30.360.10:FF:000014">
    <property type="entry name" value="N-acetyl-gamma-glutamyl-phosphate reductase"/>
    <property type="match status" value="1"/>
</dbReference>
<evidence type="ECO:0000256" key="7">
    <source>
        <dbReference type="HAMAP-Rule" id="MF_00150"/>
    </source>
</evidence>
<dbReference type="CDD" id="cd23934">
    <property type="entry name" value="AGPR_1_C"/>
    <property type="match status" value="1"/>
</dbReference>
<feature type="active site" evidence="7 8">
    <location>
        <position position="157"/>
    </location>
</feature>
<comment type="caution">
    <text evidence="10">The sequence shown here is derived from an EMBL/GenBank/DDBJ whole genome shotgun (WGS) entry which is preliminary data.</text>
</comment>
<comment type="catalytic activity">
    <reaction evidence="6 7">
        <text>N-acetyl-L-glutamate 5-semialdehyde + phosphate + NADP(+) = N-acetyl-L-glutamyl 5-phosphate + NADPH + H(+)</text>
        <dbReference type="Rhea" id="RHEA:21588"/>
        <dbReference type="ChEBI" id="CHEBI:15378"/>
        <dbReference type="ChEBI" id="CHEBI:29123"/>
        <dbReference type="ChEBI" id="CHEBI:43474"/>
        <dbReference type="ChEBI" id="CHEBI:57783"/>
        <dbReference type="ChEBI" id="CHEBI:57936"/>
        <dbReference type="ChEBI" id="CHEBI:58349"/>
        <dbReference type="EC" id="1.2.1.38"/>
    </reaction>
</comment>
<protein>
    <recommendedName>
        <fullName evidence="7">N-acetyl-gamma-glutamyl-phosphate reductase</fullName>
        <shortName evidence="7">AGPR</shortName>
        <ecNumber evidence="7">1.2.1.38</ecNumber>
    </recommendedName>
    <alternativeName>
        <fullName evidence="7">N-acetyl-glutamate semialdehyde dehydrogenase</fullName>
        <shortName evidence="7">NAGSA dehydrogenase</shortName>
    </alternativeName>
</protein>
<evidence type="ECO:0000256" key="1">
    <source>
        <dbReference type="ARBA" id="ARBA00004862"/>
    </source>
</evidence>
<keyword evidence="2 7" id="KW-0055">Arginine biosynthesis</keyword>
<dbReference type="GO" id="GO:0003942">
    <property type="term" value="F:N-acetyl-gamma-glutamyl-phosphate reductase activity"/>
    <property type="evidence" value="ECO:0007669"/>
    <property type="project" value="UniProtKB-UniRule"/>
</dbReference>
<reference evidence="10 11" key="1">
    <citation type="submission" date="2019-03" db="EMBL/GenBank/DDBJ databases">
        <title>Genomic Encyclopedia of Archaeal and Bacterial Type Strains, Phase II (KMG-II): from individual species to whole genera.</title>
        <authorList>
            <person name="Goeker M."/>
        </authorList>
    </citation>
    <scope>NUCLEOTIDE SEQUENCE [LARGE SCALE GENOMIC DNA]</scope>
    <source>
        <strain evidence="10 11">ATCC 25309</strain>
    </source>
</reference>
<dbReference type="InterPro" id="IPR023013">
    <property type="entry name" value="AGPR_AS"/>
</dbReference>
<dbReference type="PANTHER" id="PTHR32338:SF10">
    <property type="entry name" value="N-ACETYL-GAMMA-GLUTAMYL-PHOSPHATE REDUCTASE, CHLOROPLASTIC-RELATED"/>
    <property type="match status" value="1"/>
</dbReference>
<keyword evidence="5 7" id="KW-0560">Oxidoreductase</keyword>
<dbReference type="Proteomes" id="UP000295662">
    <property type="component" value="Unassembled WGS sequence"/>
</dbReference>
<dbReference type="SUPFAM" id="SSF51735">
    <property type="entry name" value="NAD(P)-binding Rossmann-fold domains"/>
    <property type="match status" value="1"/>
</dbReference>
<dbReference type="InterPro" id="IPR058924">
    <property type="entry name" value="AGPR_dimerisation_dom"/>
</dbReference>
<dbReference type="EMBL" id="SOCA01000004">
    <property type="protein sequence ID" value="TDU70632.1"/>
    <property type="molecule type" value="Genomic_DNA"/>
</dbReference>
<dbReference type="InterPro" id="IPR036291">
    <property type="entry name" value="NAD(P)-bd_dom_sf"/>
</dbReference>
<evidence type="ECO:0000256" key="6">
    <source>
        <dbReference type="ARBA" id="ARBA00050557"/>
    </source>
</evidence>
<dbReference type="GO" id="GO:0005737">
    <property type="term" value="C:cytoplasm"/>
    <property type="evidence" value="ECO:0007669"/>
    <property type="project" value="UniProtKB-SubCell"/>
</dbReference>
<comment type="function">
    <text evidence="7">Catalyzes the NADPH-dependent reduction of N-acetyl-5-glutamyl phosphate to yield N-acetyl-L-glutamate 5-semialdehyde.</text>
</comment>
<keyword evidence="4 7" id="KW-0521">NADP</keyword>
<dbReference type="PANTHER" id="PTHR32338">
    <property type="entry name" value="N-ACETYL-GAMMA-GLUTAMYL-PHOSPHATE REDUCTASE, CHLOROPLASTIC-RELATED-RELATED"/>
    <property type="match status" value="1"/>
</dbReference>
<dbReference type="GO" id="GO:0006526">
    <property type="term" value="P:L-arginine biosynthetic process"/>
    <property type="evidence" value="ECO:0007669"/>
    <property type="project" value="UniProtKB-UniRule"/>
</dbReference>
<dbReference type="Gene3D" id="3.30.360.10">
    <property type="entry name" value="Dihydrodipicolinate Reductase, domain 2"/>
    <property type="match status" value="1"/>
</dbReference>
<feature type="domain" description="Semialdehyde dehydrogenase NAD-binding" evidence="9">
    <location>
        <begin position="6"/>
        <end position="149"/>
    </location>
</feature>
<evidence type="ECO:0000256" key="3">
    <source>
        <dbReference type="ARBA" id="ARBA00022605"/>
    </source>
</evidence>
<dbReference type="Gene3D" id="3.40.50.720">
    <property type="entry name" value="NAD(P)-binding Rossmann-like Domain"/>
    <property type="match status" value="1"/>
</dbReference>
<dbReference type="InterPro" id="IPR000534">
    <property type="entry name" value="Semialdehyde_DH_NAD-bd"/>
</dbReference>
<comment type="pathway">
    <text evidence="1 7">Amino-acid biosynthesis; L-arginine biosynthesis; N(2)-acetyl-L-ornithine from L-glutamate: step 3/4.</text>
</comment>
<dbReference type="InterPro" id="IPR050085">
    <property type="entry name" value="AGPR"/>
</dbReference>
<dbReference type="NCBIfam" id="TIGR01850">
    <property type="entry name" value="argC"/>
    <property type="match status" value="1"/>
</dbReference>
<dbReference type="AlphaFoldDB" id="A0A4R7RXN0"/>
<keyword evidence="3 7" id="KW-0028">Amino-acid biosynthesis</keyword>
<keyword evidence="11" id="KW-1185">Reference proteome</keyword>
<evidence type="ECO:0000313" key="10">
    <source>
        <dbReference type="EMBL" id="TDU70632.1"/>
    </source>
</evidence>